<sequence>MFFPYGCEAEIRLPWNGESSSDCSPVHYVCANRDRNTIAAVTDDVLYLYLAQPQVLLCLLGRDAADVLEKGAFRRIYWRFDSSFLAVLTSRNHILIYRVETSNENCYNLIDSAHSQFQRQSQELFMKEPRPNTKLNLAVVVNLAAKATCAVSMREELLVSLTNGFAHRISWSGQVDAEYSIRLSSVPFANDQLQSRPEFIPEGTFIKDMVYAPLMGGYCVVLNDGRASLFTSSDPRFHPTTLLGVWALQLNDAACVDVNHKHRLLVFGCSNGDVAGYHIDDVSGALLSTFRVPLVVKDGPELLNWLGPVRRINVLQNGAAFAVIWGPKNKSPMKNESKTTTPALAIFSAYGGQTWCSLEASYSVPLPMGSLMSVEWGAEGLHLWIARSTGLSLLPIVHNASINNPTMEHSSRVLLIGSSKLLLSPAREREPLASAPHSVWTTLTPHNEYLANNWPIRFASIDREEARFLVIAGTHGFAHGNLATGKWKIFGNESQERELITTGGVFIWKGTVGVACCNVERAAELLRFYPLNTKLDNQYCSEYDTEARILALNIREDCLVTFDVESRILLFRLTASQSSKSADAYVRVAVEKAAEIRVGDLIPHPACLVSIHVTELIQDKPKNMHVPESSFFVRGVDTVLVNVSGRLITLNPKGHMPTDTDEDVKFQLSQPIVVASFVEHLWHDRAHGSTQKAGSAQHLSNAMWIYCGAKGMKVWLTLSRRGNIQQESFHARRNMLPFTLDIRPVIIYSSDCVAVGVESLPTVYGGNHSTTLYNVHRNSEVFLHHILKELLKKNLGEFAIEIASSCRHLPYFPHALELLLHGVLEEEATSSEPIPDPLLPRVVGFIKKFPENLRTMAHCARKTELALWPALFGVTGSPNDTFEMCLRDGELQTAASYLIVLQSIENTNTSLGQAARLLREALSAGEWSLAQDMIRFASSIDAEDIESQPRTPPPQLAKVASRRKGTTTSADDELFVTRFQAAITTKSSSRMRHDTQPTGATRKDSGGSGRRLSKALSSDLGPPSPNSANAMLTQMQAILKEHAANLLRDYCIRDLGFFCAHLNFDLVSLLTNSGVSTNVNDWSAAISRLHSQFEWPYPVAGHRVVDHLARKLGSMKTSQSSVSLATTPRTSHPAIPSSPIVPFSNKGIIETQNLLPEDLISDTASTIVQDVPLRPTELAAMSNGRKGSSGEGSGERELRTPRIDDEGRTSSPTPSSITFPTPGTPNGAAQDISGIDLLCGWATVRGSDSSDAQLLHMINLFEQAQATDWVFLLALLRRDSSCLRNFVNVTTARTLPTTSLQRLKYGCDELMFWAKDMCTGYLPILQVFLAHIEVVADASGISISNNDMTTNRVDKEIKQNGVTESASTNKKIVPRDPLKGMDSRGALRAAFDPTTANQERRRRERSRSVDRRIDTVNAQSNDNSDCVIM</sequence>
<dbReference type="GO" id="GO:0005829">
    <property type="term" value="C:cytosol"/>
    <property type="evidence" value="ECO:0007669"/>
    <property type="project" value="TreeGrafter"/>
</dbReference>
<dbReference type="GO" id="GO:0000139">
    <property type="term" value="C:Golgi membrane"/>
    <property type="evidence" value="ECO:0007669"/>
    <property type="project" value="TreeGrafter"/>
</dbReference>
<keyword evidence="2" id="KW-0472">Membrane</keyword>
<reference evidence="7" key="1">
    <citation type="submission" date="2024-02" db="UniProtKB">
        <authorList>
            <consortium name="WormBaseParasite"/>
        </authorList>
    </citation>
    <scope>IDENTIFICATION</scope>
</reference>
<feature type="region of interest" description="Disordered" evidence="4">
    <location>
        <begin position="986"/>
        <end position="1029"/>
    </location>
</feature>
<feature type="region of interest" description="Disordered" evidence="4">
    <location>
        <begin position="944"/>
        <end position="965"/>
    </location>
</feature>
<dbReference type="PANTHER" id="PTHR22746">
    <property type="entry name" value="RAB6A-GEF COMPLEX PARTNER PROTEIN 1"/>
    <property type="match status" value="1"/>
</dbReference>
<feature type="compositionally biased region" description="Polar residues" evidence="4">
    <location>
        <begin position="1361"/>
        <end position="1370"/>
    </location>
</feature>
<feature type="region of interest" description="Disordered" evidence="4">
    <location>
        <begin position="1175"/>
        <end position="1225"/>
    </location>
</feature>
<dbReference type="GO" id="GO:0006886">
    <property type="term" value="P:intracellular protein transport"/>
    <property type="evidence" value="ECO:0007669"/>
    <property type="project" value="InterPro"/>
</dbReference>
<dbReference type="GO" id="GO:0034066">
    <property type="term" value="C:Ric1-Rgp1 guanyl-nucleotide exchange factor complex"/>
    <property type="evidence" value="ECO:0007669"/>
    <property type="project" value="InterPro"/>
</dbReference>
<evidence type="ECO:0000259" key="5">
    <source>
        <dbReference type="Pfam" id="PF07064"/>
    </source>
</evidence>
<accession>A0AAF3EPT5</accession>
<feature type="region of interest" description="Disordered" evidence="4">
    <location>
        <begin position="1361"/>
        <end position="1429"/>
    </location>
</feature>
<dbReference type="InterPro" id="IPR040096">
    <property type="entry name" value="Ric1"/>
</dbReference>
<protein>
    <recommendedName>
        <fullName evidence="3">Protein RIC1 homolog</fullName>
    </recommendedName>
</protein>
<dbReference type="GO" id="GO:0042147">
    <property type="term" value="P:retrograde transport, endosome to Golgi"/>
    <property type="evidence" value="ECO:0007669"/>
    <property type="project" value="TreeGrafter"/>
</dbReference>
<feature type="compositionally biased region" description="Basic and acidic residues" evidence="4">
    <location>
        <begin position="1193"/>
        <end position="1208"/>
    </location>
</feature>
<keyword evidence="6" id="KW-1185">Reference proteome</keyword>
<comment type="subcellular location">
    <subcellularLocation>
        <location evidence="1">Membrane</location>
    </subcellularLocation>
</comment>
<dbReference type="InterPro" id="IPR036322">
    <property type="entry name" value="WD40_repeat_dom_sf"/>
</dbReference>
<dbReference type="SUPFAM" id="SSF50978">
    <property type="entry name" value="WD40 repeat-like"/>
    <property type="match status" value="1"/>
</dbReference>
<dbReference type="PANTHER" id="PTHR22746:SF10">
    <property type="entry name" value="GUANINE NUCLEOTIDE EXCHANGE FACTOR SUBUNIT RIC1"/>
    <property type="match status" value="1"/>
</dbReference>
<proteinExistence type="predicted"/>
<name>A0AAF3EPT5_9BILA</name>
<feature type="domain" description="RIC1 C-terminal alpha solenoid region" evidence="5">
    <location>
        <begin position="784"/>
        <end position="945"/>
    </location>
</feature>
<feature type="compositionally biased region" description="Low complexity" evidence="4">
    <location>
        <begin position="1209"/>
        <end position="1225"/>
    </location>
</feature>
<evidence type="ECO:0000256" key="3">
    <source>
        <dbReference type="ARBA" id="ARBA00029879"/>
    </source>
</evidence>
<evidence type="ECO:0000256" key="1">
    <source>
        <dbReference type="ARBA" id="ARBA00004370"/>
    </source>
</evidence>
<organism evidence="6 7">
    <name type="scientific">Mesorhabditis belari</name>
    <dbReference type="NCBI Taxonomy" id="2138241"/>
    <lineage>
        <taxon>Eukaryota</taxon>
        <taxon>Metazoa</taxon>
        <taxon>Ecdysozoa</taxon>
        <taxon>Nematoda</taxon>
        <taxon>Chromadorea</taxon>
        <taxon>Rhabditida</taxon>
        <taxon>Rhabditina</taxon>
        <taxon>Rhabditomorpha</taxon>
        <taxon>Rhabditoidea</taxon>
        <taxon>Rhabditidae</taxon>
        <taxon>Mesorhabditinae</taxon>
        <taxon>Mesorhabditis</taxon>
    </lineage>
</organism>
<feature type="compositionally biased region" description="Basic and acidic residues" evidence="4">
    <location>
        <begin position="1373"/>
        <end position="1382"/>
    </location>
</feature>
<dbReference type="WBParaSite" id="MBELARI_LOCUS1597">
    <property type="protein sequence ID" value="MBELARI_LOCUS1597"/>
    <property type="gene ID" value="MBELARI_LOCUS1597"/>
</dbReference>
<evidence type="ECO:0000313" key="7">
    <source>
        <dbReference type="WBParaSite" id="MBELARI_LOCUS1597"/>
    </source>
</evidence>
<dbReference type="Pfam" id="PF25440">
    <property type="entry name" value="Beta-prop_RIC1_2nd"/>
    <property type="match status" value="1"/>
</dbReference>
<evidence type="ECO:0000313" key="6">
    <source>
        <dbReference type="Proteomes" id="UP000887575"/>
    </source>
</evidence>
<feature type="compositionally biased region" description="Basic and acidic residues" evidence="4">
    <location>
        <begin position="1398"/>
        <end position="1414"/>
    </location>
</feature>
<evidence type="ECO:0000256" key="2">
    <source>
        <dbReference type="ARBA" id="ARBA00023136"/>
    </source>
</evidence>
<feature type="compositionally biased region" description="Basic and acidic residues" evidence="4">
    <location>
        <begin position="991"/>
        <end position="1005"/>
    </location>
</feature>
<dbReference type="Pfam" id="PF07064">
    <property type="entry name" value="RIC1"/>
    <property type="match status" value="1"/>
</dbReference>
<dbReference type="Proteomes" id="UP000887575">
    <property type="component" value="Unassembled WGS sequence"/>
</dbReference>
<feature type="compositionally biased region" description="Polar residues" evidence="4">
    <location>
        <begin position="1416"/>
        <end position="1429"/>
    </location>
</feature>
<dbReference type="InterPro" id="IPR009771">
    <property type="entry name" value="RIC1_C"/>
</dbReference>
<evidence type="ECO:0000256" key="4">
    <source>
        <dbReference type="SAM" id="MobiDB-lite"/>
    </source>
</evidence>